<proteinExistence type="predicted"/>
<dbReference type="InterPro" id="IPR036278">
    <property type="entry name" value="Sialidase_sf"/>
</dbReference>
<keyword evidence="2" id="KW-0732">Signal</keyword>
<protein>
    <submittedName>
        <fullName evidence="3">Exo-alpha-sialidase</fullName>
    </submittedName>
</protein>
<sequence>MTRSRALAALAAFAGFASFAVLSSTAVTSCAPERRAPEWALVRDLTPEALVRVDAVEPSLAAAPDGRVALTGVTRDSAGADVWFAISSDSGEHFSAPQKLDTRAGKVSSYAESRPLVVLGPAGHVTVAWASARDSGEYADDLVSRSSDDGGRTFSPEAFLNDDHGNPRSTYHGFLALDITPAGSLIGAWIDGRASAGETEPARGEIWSSTSDDGGHTWRPNTRVATDVCSCCRLALRADSLGHVAIAYRGARADLRDPRLAVSGDGGATFALDTLVSPDGWLLPACPSMGPAITIQRGGGGHYAWFTGAENAVTQPGVYVVPWRAPAGAAGARRSLGDSLREPQRPMLSAMGAATLAGVIAHSRSDSTRRLLAGRALELDGAWTPWLFLGVGVRTAAIAGATPRLAYAVWQEKSDERSHLRVVRLTRR</sequence>
<feature type="signal peptide" evidence="2">
    <location>
        <begin position="1"/>
        <end position="19"/>
    </location>
</feature>
<dbReference type="AlphaFoldDB" id="A0A933SAC5"/>
<evidence type="ECO:0000256" key="2">
    <source>
        <dbReference type="SAM" id="SignalP"/>
    </source>
</evidence>
<evidence type="ECO:0000313" key="3">
    <source>
        <dbReference type="EMBL" id="MBI5168000.1"/>
    </source>
</evidence>
<organism evidence="3 4">
    <name type="scientific">Eiseniibacteriota bacterium</name>
    <dbReference type="NCBI Taxonomy" id="2212470"/>
    <lineage>
        <taxon>Bacteria</taxon>
        <taxon>Candidatus Eiseniibacteriota</taxon>
    </lineage>
</organism>
<accession>A0A933SAC5</accession>
<dbReference type="Proteomes" id="UP000696931">
    <property type="component" value="Unassembled WGS sequence"/>
</dbReference>
<feature type="region of interest" description="Disordered" evidence="1">
    <location>
        <begin position="141"/>
        <end position="161"/>
    </location>
</feature>
<name>A0A933SAC5_UNCEI</name>
<comment type="caution">
    <text evidence="3">The sequence shown here is derived from an EMBL/GenBank/DDBJ whole genome shotgun (WGS) entry which is preliminary data.</text>
</comment>
<gene>
    <name evidence="3" type="ORF">HZA61_00790</name>
</gene>
<dbReference type="CDD" id="cd15482">
    <property type="entry name" value="Sialidase_non-viral"/>
    <property type="match status" value="1"/>
</dbReference>
<dbReference type="EMBL" id="JACRIW010000008">
    <property type="protein sequence ID" value="MBI5168000.1"/>
    <property type="molecule type" value="Genomic_DNA"/>
</dbReference>
<reference evidence="3" key="1">
    <citation type="submission" date="2020-07" db="EMBL/GenBank/DDBJ databases">
        <title>Huge and variable diversity of episymbiotic CPR bacteria and DPANN archaea in groundwater ecosystems.</title>
        <authorList>
            <person name="He C.Y."/>
            <person name="Keren R."/>
            <person name="Whittaker M."/>
            <person name="Farag I.F."/>
            <person name="Doudna J."/>
            <person name="Cate J.H.D."/>
            <person name="Banfield J.F."/>
        </authorList>
    </citation>
    <scope>NUCLEOTIDE SEQUENCE</scope>
    <source>
        <strain evidence="3">NC_groundwater_1813_Pr3_B-0.1um_71_17</strain>
    </source>
</reference>
<evidence type="ECO:0000313" key="4">
    <source>
        <dbReference type="Proteomes" id="UP000696931"/>
    </source>
</evidence>
<dbReference type="PROSITE" id="PS51257">
    <property type="entry name" value="PROKAR_LIPOPROTEIN"/>
    <property type="match status" value="1"/>
</dbReference>
<evidence type="ECO:0000256" key="1">
    <source>
        <dbReference type="SAM" id="MobiDB-lite"/>
    </source>
</evidence>
<feature type="chain" id="PRO_5037243055" evidence="2">
    <location>
        <begin position="20"/>
        <end position="428"/>
    </location>
</feature>
<feature type="compositionally biased region" description="Basic and acidic residues" evidence="1">
    <location>
        <begin position="142"/>
        <end position="151"/>
    </location>
</feature>
<feature type="region of interest" description="Disordered" evidence="1">
    <location>
        <begin position="199"/>
        <end position="219"/>
    </location>
</feature>
<dbReference type="Gene3D" id="2.120.10.10">
    <property type="match status" value="1"/>
</dbReference>
<dbReference type="SUPFAM" id="SSF50939">
    <property type="entry name" value="Sialidases"/>
    <property type="match status" value="1"/>
</dbReference>